<keyword evidence="7" id="KW-1185">Reference proteome</keyword>
<organism evidence="6 7">
    <name type="scientific">Phytophthora cactorum</name>
    <dbReference type="NCBI Taxonomy" id="29920"/>
    <lineage>
        <taxon>Eukaryota</taxon>
        <taxon>Sar</taxon>
        <taxon>Stramenopiles</taxon>
        <taxon>Oomycota</taxon>
        <taxon>Peronosporomycetes</taxon>
        <taxon>Peronosporales</taxon>
        <taxon>Peronosporaceae</taxon>
        <taxon>Phytophthora</taxon>
    </lineage>
</organism>
<dbReference type="VEuPathDB" id="FungiDB:PC110_g11341"/>
<dbReference type="EMBL" id="RCMG01002209">
    <property type="protein sequence ID" value="KAG2813157.1"/>
    <property type="molecule type" value="Genomic_DNA"/>
</dbReference>
<dbReference type="Proteomes" id="UP000251314">
    <property type="component" value="Unassembled WGS sequence"/>
</dbReference>
<dbReference type="EMBL" id="MJFZ01000282">
    <property type="protein sequence ID" value="RAW32319.1"/>
    <property type="molecule type" value="Genomic_DNA"/>
</dbReference>
<evidence type="ECO:0000313" key="3">
    <source>
        <dbReference type="EMBL" id="KAG2882703.1"/>
    </source>
</evidence>
<evidence type="ECO:0000313" key="1">
    <source>
        <dbReference type="EMBL" id="KAG2813157.1"/>
    </source>
</evidence>
<reference evidence="5" key="2">
    <citation type="submission" date="2018-05" db="EMBL/GenBank/DDBJ databases">
        <title>Effector identification in a new, highly contiguous assembly of the strawberry crown rot pathogen Phytophthora cactorum.</title>
        <authorList>
            <person name="Armitage A.D."/>
            <person name="Nellist C.F."/>
            <person name="Bates H."/>
            <person name="Vickerstaff R.J."/>
            <person name="Harrison R.J."/>
        </authorList>
    </citation>
    <scope>NUCLEOTIDE SEQUENCE</scope>
    <source>
        <strain evidence="1">15-7</strain>
        <strain evidence="2">4032</strain>
        <strain evidence="3">4040</strain>
        <strain evidence="4">P415</strain>
        <strain evidence="5">P421</strain>
    </source>
</reference>
<dbReference type="Proteomes" id="UP000736787">
    <property type="component" value="Unassembled WGS sequence"/>
</dbReference>
<name>A0A329S6Q9_9STRA</name>
<dbReference type="EMBL" id="RCMK01002299">
    <property type="protein sequence ID" value="KAG2882703.1"/>
    <property type="molecule type" value="Genomic_DNA"/>
</dbReference>
<dbReference type="Proteomes" id="UP000735874">
    <property type="component" value="Unassembled WGS sequence"/>
</dbReference>
<dbReference type="EMBL" id="RCMI01002374">
    <property type="protein sequence ID" value="KAG2876958.1"/>
    <property type="molecule type" value="Genomic_DNA"/>
</dbReference>
<accession>A0A329S6Q9</accession>
<evidence type="ECO:0000313" key="2">
    <source>
        <dbReference type="EMBL" id="KAG2876958.1"/>
    </source>
</evidence>
<sequence length="39" mass="4229">MSRTHGNLLKDVPTKVQGYIEEVEDEALTEASLPPSDAS</sequence>
<evidence type="ECO:0000313" key="7">
    <source>
        <dbReference type="Proteomes" id="UP000251314"/>
    </source>
</evidence>
<dbReference type="Proteomes" id="UP000697107">
    <property type="component" value="Unassembled WGS sequence"/>
</dbReference>
<evidence type="ECO:0000313" key="5">
    <source>
        <dbReference type="EMBL" id="KAG3202835.1"/>
    </source>
</evidence>
<evidence type="ECO:0000313" key="6">
    <source>
        <dbReference type="EMBL" id="RAW32319.1"/>
    </source>
</evidence>
<gene>
    <name evidence="6" type="ORF">PC110_g11341</name>
    <name evidence="1" type="ORF">PC113_g23474</name>
    <name evidence="2" type="ORF">PC115_g23490</name>
    <name evidence="3" type="ORF">PC117_g26174</name>
    <name evidence="4" type="ORF">PC118_g23627</name>
    <name evidence="5" type="ORF">PC129_g23141</name>
</gene>
<protein>
    <submittedName>
        <fullName evidence="6">Uncharacterized protein</fullName>
    </submittedName>
</protein>
<dbReference type="EMBL" id="RCML01002327">
    <property type="protein sequence ID" value="KAG2958238.1"/>
    <property type="molecule type" value="Genomic_DNA"/>
</dbReference>
<dbReference type="AlphaFoldDB" id="A0A329S6Q9"/>
<evidence type="ECO:0000313" key="4">
    <source>
        <dbReference type="EMBL" id="KAG2958238.1"/>
    </source>
</evidence>
<dbReference type="Proteomes" id="UP000774804">
    <property type="component" value="Unassembled WGS sequence"/>
</dbReference>
<dbReference type="EMBL" id="RCMV01002452">
    <property type="protein sequence ID" value="KAG3202835.1"/>
    <property type="molecule type" value="Genomic_DNA"/>
</dbReference>
<proteinExistence type="predicted"/>
<reference evidence="6 7" key="1">
    <citation type="submission" date="2018-01" db="EMBL/GenBank/DDBJ databases">
        <title>Draft genome of the strawberry crown rot pathogen Phytophthora cactorum.</title>
        <authorList>
            <person name="Armitage A.D."/>
            <person name="Lysoe E."/>
            <person name="Nellist C.F."/>
            <person name="Harrison R.J."/>
            <person name="Brurberg M.B."/>
        </authorList>
    </citation>
    <scope>NUCLEOTIDE SEQUENCE [LARGE SCALE GENOMIC DNA]</scope>
    <source>
        <strain evidence="6 7">10300</strain>
    </source>
</reference>
<dbReference type="Proteomes" id="UP000760860">
    <property type="component" value="Unassembled WGS sequence"/>
</dbReference>
<comment type="caution">
    <text evidence="6">The sequence shown here is derived from an EMBL/GenBank/DDBJ whole genome shotgun (WGS) entry which is preliminary data.</text>
</comment>